<feature type="domain" description="General secretion pathway GspH" evidence="12">
    <location>
        <begin position="45"/>
        <end position="157"/>
    </location>
</feature>
<evidence type="ECO:0000256" key="4">
    <source>
        <dbReference type="ARBA" id="ARBA00022481"/>
    </source>
</evidence>
<dbReference type="EMBL" id="JAPMLE010000001">
    <property type="protein sequence ID" value="MDR8524719.1"/>
    <property type="molecule type" value="Genomic_DNA"/>
</dbReference>
<evidence type="ECO:0000313" key="14">
    <source>
        <dbReference type="EMBL" id="MDW4822801.1"/>
    </source>
</evidence>
<keyword evidence="16" id="KW-1185">Reference proteome</keyword>
<evidence type="ECO:0000259" key="12">
    <source>
        <dbReference type="Pfam" id="PF12019"/>
    </source>
</evidence>
<dbReference type="GO" id="GO:0005886">
    <property type="term" value="C:plasma membrane"/>
    <property type="evidence" value="ECO:0007669"/>
    <property type="project" value="UniProtKB-SubCell"/>
</dbReference>
<keyword evidence="6 11" id="KW-0812">Transmembrane</keyword>
<keyword evidence="7 11" id="KW-1133">Transmembrane helix</keyword>
<evidence type="ECO:0000313" key="13">
    <source>
        <dbReference type="EMBL" id="MDR8524719.1"/>
    </source>
</evidence>
<dbReference type="Proteomes" id="UP001259340">
    <property type="component" value="Unassembled WGS sequence"/>
</dbReference>
<name>A0AAW8NS76_9GAMM</name>
<dbReference type="Pfam" id="PF12019">
    <property type="entry name" value="GspH"/>
    <property type="match status" value="1"/>
</dbReference>
<keyword evidence="3" id="KW-1003">Cell membrane</keyword>
<dbReference type="InterPro" id="IPR022346">
    <property type="entry name" value="T2SS_GspH"/>
</dbReference>
<keyword evidence="4" id="KW-0488">Methylation</keyword>
<keyword evidence="5" id="KW-0997">Cell inner membrane</keyword>
<dbReference type="GO" id="GO:0015628">
    <property type="term" value="P:protein secretion by the type II secretion system"/>
    <property type="evidence" value="ECO:0007669"/>
    <property type="project" value="InterPro"/>
</dbReference>
<comment type="caution">
    <text evidence="13">The sequence shown here is derived from an EMBL/GenBank/DDBJ whole genome shotgun (WGS) entry which is preliminary data.</text>
</comment>
<dbReference type="Proteomes" id="UP001271263">
    <property type="component" value="Unassembled WGS sequence"/>
</dbReference>
<evidence type="ECO:0000256" key="2">
    <source>
        <dbReference type="ARBA" id="ARBA00021549"/>
    </source>
</evidence>
<evidence type="ECO:0000256" key="11">
    <source>
        <dbReference type="SAM" id="Phobius"/>
    </source>
</evidence>
<dbReference type="InterPro" id="IPR045584">
    <property type="entry name" value="Pilin-like"/>
</dbReference>
<evidence type="ECO:0000256" key="8">
    <source>
        <dbReference type="ARBA" id="ARBA00023136"/>
    </source>
</evidence>
<evidence type="ECO:0000256" key="5">
    <source>
        <dbReference type="ARBA" id="ARBA00022519"/>
    </source>
</evidence>
<evidence type="ECO:0000256" key="7">
    <source>
        <dbReference type="ARBA" id="ARBA00022989"/>
    </source>
</evidence>
<accession>A0AAW8NS76</accession>
<protein>
    <recommendedName>
        <fullName evidence="2">Type II secretion system protein H</fullName>
    </recommendedName>
    <alternativeName>
        <fullName evidence="10">General secretion pathway protein H</fullName>
    </alternativeName>
</protein>
<gene>
    <name evidence="13" type="ORF">OS133_13955</name>
    <name evidence="14" type="ORF">OS134_01815</name>
</gene>
<keyword evidence="8 11" id="KW-0472">Membrane</keyword>
<feature type="transmembrane region" description="Helical" evidence="11">
    <location>
        <begin position="6"/>
        <end position="28"/>
    </location>
</feature>
<dbReference type="AlphaFoldDB" id="A0AAW8NS76"/>
<sequence>MQIKSVGLTVLEIMITMSVAMILISVSLPSLKAFYAHARSDSNIRKIRQSIQLARNHAVAYGARVTVCPLKNKACVSNWLENITVFTDLGVANRLDATDQIIQTLGPFNAKDHISYNRAAIRFQPDGLASGTNGTLRYCPDSKNSRYSRAVIISQSGRVRYSNKVVQCP</sequence>
<comment type="subcellular location">
    <subcellularLocation>
        <location evidence="1">Cell inner membrane</location>
        <topology evidence="1">Single-pass membrane protein</topology>
    </subcellularLocation>
</comment>
<evidence type="ECO:0000313" key="16">
    <source>
        <dbReference type="Proteomes" id="UP001271263"/>
    </source>
</evidence>
<evidence type="ECO:0000256" key="6">
    <source>
        <dbReference type="ARBA" id="ARBA00022692"/>
    </source>
</evidence>
<evidence type="ECO:0000256" key="1">
    <source>
        <dbReference type="ARBA" id="ARBA00004377"/>
    </source>
</evidence>
<reference evidence="14 16" key="1">
    <citation type="journal article" date="2022" name="bioRxiv">
        <title>Prophages regulate Shewanella fidelis 3313 motility and biofilm formation: implications for gut colonization dynamics in Ciona robusta.</title>
        <authorList>
            <person name="Natarajan O."/>
            <person name="Gibboney S.L."/>
            <person name="Young M.N."/>
            <person name="Lim S.J."/>
            <person name="Pluta N."/>
            <person name="Atkinson C.G."/>
            <person name="Leigh B.A."/>
            <person name="Liberti A."/>
            <person name="Kees E.D."/>
            <person name="Breitbart M."/>
            <person name="Gralnick J.A."/>
            <person name="Dishaw L.J."/>
        </authorList>
    </citation>
    <scope>NUCLEOTIDE SEQUENCE [LARGE SCALE GENOMIC DNA]</scope>
    <source>
        <strain evidence="14 16">JG4066</strain>
    </source>
</reference>
<evidence type="ECO:0000256" key="9">
    <source>
        <dbReference type="ARBA" id="ARBA00025772"/>
    </source>
</evidence>
<proteinExistence type="inferred from homology"/>
<comment type="similarity">
    <text evidence="9">Belongs to the GSP H family.</text>
</comment>
<evidence type="ECO:0000256" key="10">
    <source>
        <dbReference type="ARBA" id="ARBA00030775"/>
    </source>
</evidence>
<dbReference type="SUPFAM" id="SSF54523">
    <property type="entry name" value="Pili subunits"/>
    <property type="match status" value="1"/>
</dbReference>
<organism evidence="13 15">
    <name type="scientific">Shewanella fidelis</name>
    <dbReference type="NCBI Taxonomy" id="173509"/>
    <lineage>
        <taxon>Bacteria</taxon>
        <taxon>Pseudomonadati</taxon>
        <taxon>Pseudomonadota</taxon>
        <taxon>Gammaproteobacteria</taxon>
        <taxon>Alteromonadales</taxon>
        <taxon>Shewanellaceae</taxon>
        <taxon>Shewanella</taxon>
    </lineage>
</organism>
<evidence type="ECO:0000313" key="15">
    <source>
        <dbReference type="Proteomes" id="UP001259340"/>
    </source>
</evidence>
<dbReference type="EMBL" id="JAPMLD010000001">
    <property type="protein sequence ID" value="MDW4822801.1"/>
    <property type="molecule type" value="Genomic_DNA"/>
</dbReference>
<dbReference type="RefSeq" id="WP_310655185.1">
    <property type="nucleotide sequence ID" value="NZ_JAPMLA010000002.1"/>
</dbReference>
<reference evidence="13" key="2">
    <citation type="submission" date="2022-11" db="EMBL/GenBank/DDBJ databases">
        <title>Prophages regulate Shewanella fidelis motility and biofilm formation: implications for gut colonization dynamics in Ciona robusta.</title>
        <authorList>
            <person name="Natarajan O."/>
            <person name="Gibboney S.L."/>
            <person name="Young M.N."/>
            <person name="Lim S.J."/>
            <person name="Pluta N."/>
            <person name="Atkinson C.G.F."/>
            <person name="Leigh B.A."/>
            <person name="Liberti A."/>
            <person name="Kees E."/>
            <person name="Breitbart M."/>
            <person name="Gralnick J."/>
            <person name="Dishaw L.J."/>
        </authorList>
    </citation>
    <scope>NUCLEOTIDE SEQUENCE</scope>
    <source>
        <strain evidence="13">3313</strain>
    </source>
</reference>
<dbReference type="Gene3D" id="3.55.40.10">
    <property type="entry name" value="minor pseudopilin epsh domain"/>
    <property type="match status" value="1"/>
</dbReference>
<dbReference type="GO" id="GO:0015627">
    <property type="term" value="C:type II protein secretion system complex"/>
    <property type="evidence" value="ECO:0007669"/>
    <property type="project" value="InterPro"/>
</dbReference>
<evidence type="ECO:0000256" key="3">
    <source>
        <dbReference type="ARBA" id="ARBA00022475"/>
    </source>
</evidence>